<organism evidence="2 3">
    <name type="scientific">Segatella copri</name>
    <dbReference type="NCBI Taxonomy" id="165179"/>
    <lineage>
        <taxon>Bacteria</taxon>
        <taxon>Pseudomonadati</taxon>
        <taxon>Bacteroidota</taxon>
        <taxon>Bacteroidia</taxon>
        <taxon>Bacteroidales</taxon>
        <taxon>Prevotellaceae</taxon>
        <taxon>Segatella</taxon>
    </lineage>
</organism>
<dbReference type="InterPro" id="IPR016024">
    <property type="entry name" value="ARM-type_fold"/>
</dbReference>
<reference evidence="2 3" key="1">
    <citation type="submission" date="2019-09" db="EMBL/GenBank/DDBJ databases">
        <title>Distinct polysaccharide growth profiles of human intestinal Prevotella copri isolates.</title>
        <authorList>
            <person name="Fehlner-Peach H."/>
            <person name="Magnabosco C."/>
            <person name="Raghavan V."/>
            <person name="Scher J.U."/>
            <person name="Tett A."/>
            <person name="Cox L.M."/>
            <person name="Gottsegen C."/>
            <person name="Watters A."/>
            <person name="Wiltshire- Gordon J.D."/>
            <person name="Segata N."/>
            <person name="Bonneau R."/>
            <person name="Littman D.R."/>
        </authorList>
    </citation>
    <scope>NUCLEOTIDE SEQUENCE [LARGE SCALE GENOMIC DNA]</scope>
    <source>
        <strain evidence="2 3">BVe41219</strain>
    </source>
</reference>
<dbReference type="RefSeq" id="WP_153094539.1">
    <property type="nucleotide sequence ID" value="NZ_VZAK01000048.1"/>
</dbReference>
<dbReference type="EMBL" id="VZAZ01000039">
    <property type="protein sequence ID" value="MQO55705.1"/>
    <property type="molecule type" value="Genomic_DNA"/>
</dbReference>
<evidence type="ECO:0000259" key="1">
    <source>
        <dbReference type="Pfam" id="PF18735"/>
    </source>
</evidence>
<dbReference type="Proteomes" id="UP000358159">
    <property type="component" value="Unassembled WGS sequence"/>
</dbReference>
<sequence>MMHNEEVNLSIEDCRQEMTRLKALIEVVGAMSPVSNFLTKYAAVRCCGTLEQGYKSIIADYYEQFSDQLVSFISTHVRESSKNPSLANICKILNAFDEDKCKLFKEKLQQLESGSMVKQSLDSINKVRNNVAHGIDISMSFNEIVEHFERALKILECLDLVLH</sequence>
<evidence type="ECO:0000313" key="3">
    <source>
        <dbReference type="Proteomes" id="UP000358159"/>
    </source>
</evidence>
<dbReference type="Pfam" id="PF18735">
    <property type="entry name" value="HEPN_RiboL-PSP"/>
    <property type="match status" value="1"/>
</dbReference>
<dbReference type="InterPro" id="IPR041519">
    <property type="entry name" value="HEPN_RiboL-PSP"/>
</dbReference>
<protein>
    <recommendedName>
        <fullName evidence="1">RiboL-PSP-HEPN domain-containing protein</fullName>
    </recommendedName>
</protein>
<dbReference type="SUPFAM" id="SSF48371">
    <property type="entry name" value="ARM repeat"/>
    <property type="match status" value="1"/>
</dbReference>
<name>A0A6A7VRT1_9BACT</name>
<accession>A0A6A7VRT1</accession>
<proteinExistence type="predicted"/>
<evidence type="ECO:0000313" key="2">
    <source>
        <dbReference type="EMBL" id="MQO55705.1"/>
    </source>
</evidence>
<gene>
    <name evidence="2" type="ORF">F7D42_08300</name>
</gene>
<comment type="caution">
    <text evidence="2">The sequence shown here is derived from an EMBL/GenBank/DDBJ whole genome shotgun (WGS) entry which is preliminary data.</text>
</comment>
<feature type="domain" description="RiboL-PSP-HEPN" evidence="1">
    <location>
        <begin position="15"/>
        <end position="161"/>
    </location>
</feature>
<dbReference type="AlphaFoldDB" id="A0A6A7VRT1"/>